<evidence type="ECO:0000313" key="2">
    <source>
        <dbReference type="EMBL" id="GAA1384616.1"/>
    </source>
</evidence>
<gene>
    <name evidence="2" type="ORF">GCM10009639_06240</name>
</gene>
<evidence type="ECO:0008006" key="4">
    <source>
        <dbReference type="Google" id="ProtNLM"/>
    </source>
</evidence>
<feature type="region of interest" description="Disordered" evidence="1">
    <location>
        <begin position="111"/>
        <end position="137"/>
    </location>
</feature>
<organism evidence="2 3">
    <name type="scientific">Kitasatospora putterlickiae</name>
    <dbReference type="NCBI Taxonomy" id="221725"/>
    <lineage>
        <taxon>Bacteria</taxon>
        <taxon>Bacillati</taxon>
        <taxon>Actinomycetota</taxon>
        <taxon>Actinomycetes</taxon>
        <taxon>Kitasatosporales</taxon>
        <taxon>Streptomycetaceae</taxon>
        <taxon>Kitasatospora</taxon>
    </lineage>
</organism>
<evidence type="ECO:0000256" key="1">
    <source>
        <dbReference type="SAM" id="MobiDB-lite"/>
    </source>
</evidence>
<name>A0ABP4IAX6_9ACTN</name>
<sequence length="301" mass="31072">MHAVAAVVLTGLLAGCGSGAEGGRPEDVGPEPEIGQIMAEPLDGARVAMPLDGYSVSTEESAVIFRAMGQATRTCMKAKGFDYAPGEVPVAPPQSPIDPDNLGLLSAAAARQTGYHKPPRPAGSGQSATGSTAAGAVEQSDAYQQALTGAGRAPAGVADAKTDRGCTGEIERQFQDAGIKSNSGDLVGDLRGKAYGRTATDSRVKAAITAWQSCMAGLGYHYSSPVQASSAAWPDPVSDQEKATAVADMNCKTQVKLLGTWYTVQTAYQKQFIGQNEVALQAVKERSAQRVSAARKLLGQG</sequence>
<dbReference type="Proteomes" id="UP001499863">
    <property type="component" value="Unassembled WGS sequence"/>
</dbReference>
<protein>
    <recommendedName>
        <fullName evidence="4">Lipoprotein</fullName>
    </recommendedName>
</protein>
<evidence type="ECO:0000313" key="3">
    <source>
        <dbReference type="Proteomes" id="UP001499863"/>
    </source>
</evidence>
<reference evidence="3" key="1">
    <citation type="journal article" date="2019" name="Int. J. Syst. Evol. Microbiol.">
        <title>The Global Catalogue of Microorganisms (GCM) 10K type strain sequencing project: providing services to taxonomists for standard genome sequencing and annotation.</title>
        <authorList>
            <consortium name="The Broad Institute Genomics Platform"/>
            <consortium name="The Broad Institute Genome Sequencing Center for Infectious Disease"/>
            <person name="Wu L."/>
            <person name="Ma J."/>
        </authorList>
    </citation>
    <scope>NUCLEOTIDE SEQUENCE [LARGE SCALE GENOMIC DNA]</scope>
    <source>
        <strain evidence="3">JCM 12393</strain>
    </source>
</reference>
<dbReference type="EMBL" id="BAAAKJ010000027">
    <property type="protein sequence ID" value="GAA1384616.1"/>
    <property type="molecule type" value="Genomic_DNA"/>
</dbReference>
<proteinExistence type="predicted"/>
<feature type="compositionally biased region" description="Low complexity" evidence="1">
    <location>
        <begin position="122"/>
        <end position="136"/>
    </location>
</feature>
<accession>A0ABP4IAX6</accession>
<comment type="caution">
    <text evidence="2">The sequence shown here is derived from an EMBL/GenBank/DDBJ whole genome shotgun (WGS) entry which is preliminary data.</text>
</comment>
<keyword evidence="3" id="KW-1185">Reference proteome</keyword>